<keyword evidence="2 4" id="KW-0819">tRNA processing</keyword>
<dbReference type="Pfam" id="PF01416">
    <property type="entry name" value="PseudoU_synth_1"/>
    <property type="match status" value="2"/>
</dbReference>
<evidence type="ECO:0000256" key="4">
    <source>
        <dbReference type="HAMAP-Rule" id="MF_00171"/>
    </source>
</evidence>
<reference evidence="9 10" key="1">
    <citation type="submission" date="2015-12" db="EMBL/GenBank/DDBJ databases">
        <authorList>
            <person name="Shamseldin A."/>
            <person name="Moawad H."/>
            <person name="Abd El-Rahim W.M."/>
            <person name="Sadowsky M.J."/>
        </authorList>
    </citation>
    <scope>NUCLEOTIDE SEQUENCE [LARGE SCALE GENOMIC DNA]</scope>
    <source>
        <strain evidence="9 10">WF1</strain>
    </source>
</reference>
<gene>
    <name evidence="4" type="primary">truA</name>
    <name evidence="9" type="ORF">AU255_11190</name>
</gene>
<keyword evidence="10" id="KW-1185">Reference proteome</keyword>
<comment type="caution">
    <text evidence="4">Lacks conserved residue(s) required for the propagation of feature annotation.</text>
</comment>
<dbReference type="AlphaFoldDB" id="A0A1V8M9W2"/>
<comment type="catalytic activity">
    <reaction evidence="4 7">
        <text>uridine(38/39/40) in tRNA = pseudouridine(38/39/40) in tRNA</text>
        <dbReference type="Rhea" id="RHEA:22376"/>
        <dbReference type="Rhea" id="RHEA-COMP:10085"/>
        <dbReference type="Rhea" id="RHEA-COMP:10087"/>
        <dbReference type="ChEBI" id="CHEBI:65314"/>
        <dbReference type="ChEBI" id="CHEBI:65315"/>
        <dbReference type="EC" id="5.4.99.12"/>
    </reaction>
</comment>
<evidence type="ECO:0000256" key="5">
    <source>
        <dbReference type="PIRSR" id="PIRSR001430-1"/>
    </source>
</evidence>
<dbReference type="InterPro" id="IPR020097">
    <property type="entry name" value="PsdUridine_synth_TruA_a/b_dom"/>
</dbReference>
<comment type="function">
    <text evidence="4">Formation of pseudouridine at positions 38, 39 and 40 in the anticodon stem and loop of transfer RNAs.</text>
</comment>
<feature type="active site" description="Nucleophile" evidence="4 5">
    <location>
        <position position="53"/>
    </location>
</feature>
<evidence type="ECO:0000256" key="2">
    <source>
        <dbReference type="ARBA" id="ARBA00022694"/>
    </source>
</evidence>
<dbReference type="PIRSF" id="PIRSF001430">
    <property type="entry name" value="tRNA_psdUrid_synth"/>
    <property type="match status" value="1"/>
</dbReference>
<dbReference type="EMBL" id="LPUF01000001">
    <property type="protein sequence ID" value="OQK18349.1"/>
    <property type="molecule type" value="Genomic_DNA"/>
</dbReference>
<dbReference type="InterPro" id="IPR020095">
    <property type="entry name" value="PsdUridine_synth_TruA_C"/>
</dbReference>
<comment type="caution">
    <text evidence="9">The sequence shown here is derived from an EMBL/GenBank/DDBJ whole genome shotgun (WGS) entry which is preliminary data.</text>
</comment>
<organism evidence="9 10">
    <name type="scientific">Methyloprofundus sedimenti</name>
    <dbReference type="NCBI Taxonomy" id="1420851"/>
    <lineage>
        <taxon>Bacteria</taxon>
        <taxon>Pseudomonadati</taxon>
        <taxon>Pseudomonadota</taxon>
        <taxon>Gammaproteobacteria</taxon>
        <taxon>Methylococcales</taxon>
        <taxon>Methylococcaceae</taxon>
        <taxon>Methyloprofundus</taxon>
    </lineage>
</organism>
<dbReference type="Gene3D" id="3.30.70.660">
    <property type="entry name" value="Pseudouridine synthase I, catalytic domain, C-terminal subdomain"/>
    <property type="match status" value="1"/>
</dbReference>
<dbReference type="RefSeq" id="WP_080522951.1">
    <property type="nucleotide sequence ID" value="NZ_LPUF01000001.1"/>
</dbReference>
<dbReference type="GO" id="GO:0031119">
    <property type="term" value="P:tRNA pseudouridine synthesis"/>
    <property type="evidence" value="ECO:0007669"/>
    <property type="project" value="UniProtKB-UniRule"/>
</dbReference>
<evidence type="ECO:0000256" key="6">
    <source>
        <dbReference type="PIRSR" id="PIRSR001430-2"/>
    </source>
</evidence>
<dbReference type="SUPFAM" id="SSF55120">
    <property type="entry name" value="Pseudouridine synthase"/>
    <property type="match status" value="1"/>
</dbReference>
<dbReference type="CDD" id="cd02570">
    <property type="entry name" value="PseudoU_synth_EcTruA"/>
    <property type="match status" value="1"/>
</dbReference>
<evidence type="ECO:0000313" key="10">
    <source>
        <dbReference type="Proteomes" id="UP000191980"/>
    </source>
</evidence>
<dbReference type="EC" id="5.4.99.12" evidence="4"/>
<evidence type="ECO:0000259" key="8">
    <source>
        <dbReference type="Pfam" id="PF01416"/>
    </source>
</evidence>
<protein>
    <recommendedName>
        <fullName evidence="4">tRNA pseudouridine synthase A</fullName>
        <ecNumber evidence="4">5.4.99.12</ecNumber>
    </recommendedName>
    <alternativeName>
        <fullName evidence="4">tRNA pseudouridine(38-40) synthase</fullName>
    </alternativeName>
    <alternativeName>
        <fullName evidence="4">tRNA pseudouridylate synthase I</fullName>
    </alternativeName>
    <alternativeName>
        <fullName evidence="4">tRNA-uridine isomerase I</fullName>
    </alternativeName>
</protein>
<name>A0A1V8M9W2_9GAMM</name>
<feature type="domain" description="Pseudouridine synthase I TruA alpha/beta" evidence="8">
    <location>
        <begin position="144"/>
        <end position="246"/>
    </location>
</feature>
<comment type="similarity">
    <text evidence="1 4 7">Belongs to the tRNA pseudouridine synthase TruA family.</text>
</comment>
<dbReference type="InterPro" id="IPR001406">
    <property type="entry name" value="PsdUridine_synth_TruA"/>
</dbReference>
<evidence type="ECO:0000256" key="3">
    <source>
        <dbReference type="ARBA" id="ARBA00023235"/>
    </source>
</evidence>
<dbReference type="InterPro" id="IPR020103">
    <property type="entry name" value="PsdUridine_synth_cat_dom_sf"/>
</dbReference>
<dbReference type="NCBIfam" id="TIGR00071">
    <property type="entry name" value="hisT_truA"/>
    <property type="match status" value="1"/>
</dbReference>
<dbReference type="FunFam" id="3.30.70.580:FF:000001">
    <property type="entry name" value="tRNA pseudouridine synthase A"/>
    <property type="match status" value="1"/>
</dbReference>
<dbReference type="GO" id="GO:0003723">
    <property type="term" value="F:RNA binding"/>
    <property type="evidence" value="ECO:0007669"/>
    <property type="project" value="InterPro"/>
</dbReference>
<dbReference type="InterPro" id="IPR020094">
    <property type="entry name" value="TruA/RsuA/RluB/E/F_N"/>
</dbReference>
<accession>A0A1V8M9W2</accession>
<comment type="subunit">
    <text evidence="4">Homodimer.</text>
</comment>
<feature type="domain" description="Pseudouridine synthase I TruA alpha/beta" evidence="8">
    <location>
        <begin position="9"/>
        <end position="105"/>
    </location>
</feature>
<evidence type="ECO:0000256" key="7">
    <source>
        <dbReference type="RuleBase" id="RU003792"/>
    </source>
</evidence>
<dbReference type="Proteomes" id="UP000191980">
    <property type="component" value="Unassembled WGS sequence"/>
</dbReference>
<keyword evidence="3 4" id="KW-0413">Isomerase</keyword>
<evidence type="ECO:0000313" key="9">
    <source>
        <dbReference type="EMBL" id="OQK18349.1"/>
    </source>
</evidence>
<dbReference type="Gene3D" id="3.30.70.580">
    <property type="entry name" value="Pseudouridine synthase I, catalytic domain, N-terminal subdomain"/>
    <property type="match status" value="1"/>
</dbReference>
<sequence length="271" mass="30908">MQRIVLGVEYDGSAFFGWQWQEGGLRTVQDAVQHAASKVADHAVTIICTGRTDTGVHALEQVVHFDTHAERSHRSWLLGINANLPDDVRVIWVRAAVDDFHARYSAIARFYRYIILNRPTRSALQRDRVTWCQHHLDAERMHQAAQALVGTHDFTSFRALKCQSVSPMRLMHFVEVYRQDEQVIMDISANAFLHHMVRNIAGVLMSIGSGDKPIQWTQELLTCKNRQIGGVTAPPHGLYLGGVYYPEKYCLPKHIIFNKLPANAQRFQHET</sequence>
<dbReference type="STRING" id="1420851.AU255_11190"/>
<feature type="binding site" evidence="4 6">
    <location>
        <position position="111"/>
    </location>
    <ligand>
        <name>substrate</name>
    </ligand>
</feature>
<dbReference type="PANTHER" id="PTHR11142:SF0">
    <property type="entry name" value="TRNA PSEUDOURIDINE SYNTHASE-LIKE 1"/>
    <property type="match status" value="1"/>
</dbReference>
<dbReference type="OrthoDB" id="9811823at2"/>
<dbReference type="HAMAP" id="MF_00171">
    <property type="entry name" value="TruA"/>
    <property type="match status" value="1"/>
</dbReference>
<evidence type="ECO:0000256" key="1">
    <source>
        <dbReference type="ARBA" id="ARBA00009375"/>
    </source>
</evidence>
<dbReference type="GO" id="GO:0160147">
    <property type="term" value="F:tRNA pseudouridine(38-40) synthase activity"/>
    <property type="evidence" value="ECO:0007669"/>
    <property type="project" value="UniProtKB-EC"/>
</dbReference>
<dbReference type="PANTHER" id="PTHR11142">
    <property type="entry name" value="PSEUDOURIDYLATE SYNTHASE"/>
    <property type="match status" value="1"/>
</dbReference>
<proteinExistence type="inferred from homology"/>